<feature type="active site" description="GMP-histidine intermediate" evidence="8">
    <location>
        <position position="437"/>
    </location>
</feature>
<comment type="cofactor">
    <cofactor evidence="10">
        <name>Mn(2+)</name>
        <dbReference type="ChEBI" id="CHEBI:29035"/>
    </cofactor>
    <text evidence="10">Binds 2 manganese ions per subunit.</text>
</comment>
<evidence type="ECO:0000256" key="5">
    <source>
        <dbReference type="ARBA" id="ARBA00023134"/>
    </source>
</evidence>
<keyword evidence="4 9" id="KW-0547">Nucleotide-binding</keyword>
<evidence type="ECO:0000256" key="1">
    <source>
        <dbReference type="ARBA" id="ARBA00012726"/>
    </source>
</evidence>
<dbReference type="InterPro" id="IPR036025">
    <property type="entry name" value="RtcB-like_sf"/>
</dbReference>
<dbReference type="EMBL" id="WJXW01000001">
    <property type="protein sequence ID" value="KAF9740704.1"/>
    <property type="molecule type" value="Genomic_DNA"/>
</dbReference>
<dbReference type="GO" id="GO:0006396">
    <property type="term" value="P:RNA processing"/>
    <property type="evidence" value="ECO:0007669"/>
    <property type="project" value="InterPro"/>
</dbReference>
<evidence type="ECO:0000256" key="9">
    <source>
        <dbReference type="PIRSR" id="PIRSR601233-2"/>
    </source>
</evidence>
<dbReference type="GO" id="GO:0005525">
    <property type="term" value="F:GTP binding"/>
    <property type="evidence" value="ECO:0007669"/>
    <property type="project" value="UniProtKB-KW"/>
</dbReference>
<comment type="catalytic activity">
    <reaction evidence="7">
        <text>a 3'-end 3'-phospho-ribonucleotide-RNA + a 5'-end dephospho-ribonucleoside-RNA + GTP = a ribonucleotidyl-ribonucleotide-RNA + GMP + diphosphate</text>
        <dbReference type="Rhea" id="RHEA:68076"/>
        <dbReference type="Rhea" id="RHEA-COMP:10463"/>
        <dbReference type="Rhea" id="RHEA-COMP:13936"/>
        <dbReference type="Rhea" id="RHEA-COMP:17355"/>
        <dbReference type="ChEBI" id="CHEBI:33019"/>
        <dbReference type="ChEBI" id="CHEBI:37565"/>
        <dbReference type="ChEBI" id="CHEBI:58115"/>
        <dbReference type="ChEBI" id="CHEBI:83062"/>
        <dbReference type="ChEBI" id="CHEBI:138284"/>
        <dbReference type="ChEBI" id="CHEBI:173118"/>
        <dbReference type="EC" id="6.5.1.8"/>
    </reaction>
</comment>
<feature type="binding site" evidence="9">
    <location>
        <begin position="437"/>
        <end position="440"/>
    </location>
    <ligand>
        <name>GMP</name>
        <dbReference type="ChEBI" id="CHEBI:58115"/>
    </ligand>
</feature>
<evidence type="ECO:0000256" key="6">
    <source>
        <dbReference type="ARBA" id="ARBA00023211"/>
    </source>
</evidence>
<dbReference type="OrthoDB" id="10249697at2759"/>
<dbReference type="AlphaFoldDB" id="A0A9P6GV22"/>
<comment type="caution">
    <text evidence="11">The sequence shown here is derived from an EMBL/GenBank/DDBJ whole genome shotgun (WGS) entry which is preliminary data.</text>
</comment>
<accession>A0A9P6GV22</accession>
<evidence type="ECO:0000256" key="10">
    <source>
        <dbReference type="PIRSR" id="PIRSR601233-3"/>
    </source>
</evidence>
<feature type="binding site" evidence="10">
    <location>
        <position position="248"/>
    </location>
    <ligand>
        <name>Mn(2+)</name>
        <dbReference type="ChEBI" id="CHEBI:29035"/>
        <label>1</label>
    </ligand>
</feature>
<dbReference type="PANTHER" id="PTHR11118:SF1">
    <property type="entry name" value="RNA-SPLICING LIGASE RTCB HOMOLOG"/>
    <property type="match status" value="1"/>
</dbReference>
<organism evidence="11 12">
    <name type="scientific">Paraphaeosphaeria minitans</name>
    <dbReference type="NCBI Taxonomy" id="565426"/>
    <lineage>
        <taxon>Eukaryota</taxon>
        <taxon>Fungi</taxon>
        <taxon>Dikarya</taxon>
        <taxon>Ascomycota</taxon>
        <taxon>Pezizomycotina</taxon>
        <taxon>Dothideomycetes</taxon>
        <taxon>Pleosporomycetidae</taxon>
        <taxon>Pleosporales</taxon>
        <taxon>Massarineae</taxon>
        <taxon>Didymosphaeriaceae</taxon>
        <taxon>Paraphaeosphaeria</taxon>
    </lineage>
</organism>
<dbReference type="Proteomes" id="UP000756921">
    <property type="component" value="Unassembled WGS sequence"/>
</dbReference>
<keyword evidence="6 10" id="KW-0464">Manganese</keyword>
<dbReference type="Gene3D" id="3.90.1860.10">
    <property type="entry name" value="tRNA-splicing ligase RtcB"/>
    <property type="match status" value="1"/>
</dbReference>
<dbReference type="GO" id="GO:0170057">
    <property type="term" value="F:RNA ligase (GTP) activity"/>
    <property type="evidence" value="ECO:0007669"/>
    <property type="project" value="UniProtKB-EC"/>
</dbReference>
<feature type="binding site" evidence="9">
    <location>
        <begin position="247"/>
        <end position="251"/>
    </location>
    <ligand>
        <name>GMP</name>
        <dbReference type="ChEBI" id="CHEBI:58115"/>
    </ligand>
</feature>
<sequence>MSRQASRRPPTRITIALNARQTQRAPLLLPANASTDPSSPTSIRKLVFKAAQAKLRIGKPSRVFVAGFGAELVGEEDWERGVRNDVSLLISAGEDYIGVIRDAGVHPKANPTCPIHNLASAAALDEHALTQLRTTAHSLPGLVHAVGQPNLHPGTKFPIGAVFVSQRWIHPPLIGGDIGCGMAWYRTRLSRGQVEGDRGRKVAEKLRGMEGAWRTAEARERWLEDEWGMCGAGEEWDGSVGTIGAGNHFAEIQVVEEVEEGCGLAEGEVVLLVRSGSRGYGSSILKKYTAEGQVSLKEDSAEAKEYLKEHDSACRWAKANRNLIALRFLSCLEPGEPAWSLGKKDAHVEDIHDARTKWPPVVATSEDTNERTASSPSPGIDAYIHRKGAAPTLSPGTCLPLSILPLPGSRGTPTLILAPQFPSSTSRGLDNAVSLAHGAGRSMSRAKALSTLSQKYQASSLLEPRGGKGTWVVCEAKDLVFEKAAEAYKDVEAVGANLVAFGAARRVGWCRARVSYKCRDERGGGR</sequence>
<dbReference type="PANTHER" id="PTHR11118">
    <property type="entry name" value="RNA-SPLICING LIGASE RTCB HOMOLOG"/>
    <property type="match status" value="1"/>
</dbReference>
<keyword evidence="12" id="KW-1185">Reference proteome</keyword>
<evidence type="ECO:0000256" key="7">
    <source>
        <dbReference type="ARBA" id="ARBA00047746"/>
    </source>
</evidence>
<evidence type="ECO:0000256" key="4">
    <source>
        <dbReference type="ARBA" id="ARBA00022741"/>
    </source>
</evidence>
<keyword evidence="5 9" id="KW-0342">GTP-binding</keyword>
<keyword evidence="3 10" id="KW-0479">Metal-binding</keyword>
<dbReference type="EC" id="6.5.1.8" evidence="1"/>
<dbReference type="Pfam" id="PF01139">
    <property type="entry name" value="RtcB"/>
    <property type="match status" value="2"/>
</dbReference>
<gene>
    <name evidence="11" type="ORF">PMIN01_00243</name>
</gene>
<dbReference type="InterPro" id="IPR001233">
    <property type="entry name" value="RtcB"/>
</dbReference>
<evidence type="ECO:0000256" key="8">
    <source>
        <dbReference type="PIRSR" id="PIRSR601233-1"/>
    </source>
</evidence>
<dbReference type="SUPFAM" id="SSF103365">
    <property type="entry name" value="Hypothetical protein PH1602"/>
    <property type="match status" value="1"/>
</dbReference>
<name>A0A9P6GV22_9PLEO</name>
<dbReference type="GO" id="GO:0046872">
    <property type="term" value="F:metal ion binding"/>
    <property type="evidence" value="ECO:0007669"/>
    <property type="project" value="UniProtKB-KW"/>
</dbReference>
<evidence type="ECO:0000256" key="2">
    <source>
        <dbReference type="ARBA" id="ARBA00022598"/>
    </source>
</evidence>
<dbReference type="GO" id="GO:0003972">
    <property type="term" value="F:RNA ligase (ATP) activity"/>
    <property type="evidence" value="ECO:0007669"/>
    <property type="project" value="TreeGrafter"/>
</dbReference>
<proteinExistence type="predicted"/>
<reference evidence="11" key="1">
    <citation type="journal article" date="2020" name="Mol. Plant Microbe Interact.">
        <title>Genome Sequence of the Biocontrol Agent Coniothyrium minitans strain Conio (IMI 134523).</title>
        <authorList>
            <person name="Patel D."/>
            <person name="Shittu T.A."/>
            <person name="Baroncelli R."/>
            <person name="Muthumeenakshi S."/>
            <person name="Osborne T.H."/>
            <person name="Janganan T.K."/>
            <person name="Sreenivasaprasad S."/>
        </authorList>
    </citation>
    <scope>NUCLEOTIDE SEQUENCE</scope>
    <source>
        <strain evidence="11">Conio</strain>
    </source>
</reference>
<evidence type="ECO:0000313" key="12">
    <source>
        <dbReference type="Proteomes" id="UP000756921"/>
    </source>
</evidence>
<evidence type="ECO:0000313" key="11">
    <source>
        <dbReference type="EMBL" id="KAF9740704.1"/>
    </source>
</evidence>
<keyword evidence="2" id="KW-0436">Ligase</keyword>
<evidence type="ECO:0000256" key="3">
    <source>
        <dbReference type="ARBA" id="ARBA00022723"/>
    </source>
</evidence>
<protein>
    <recommendedName>
        <fullName evidence="1">3'-phosphate/5'-hydroxy nucleic acid ligase</fullName>
        <ecNumber evidence="1">6.5.1.8</ecNumber>
    </recommendedName>
</protein>